<dbReference type="Pfam" id="PF01370">
    <property type="entry name" value="Epimerase"/>
    <property type="match status" value="1"/>
</dbReference>
<organism evidence="2 3">
    <name type="scientific">Hypholoma sublateritium (strain FD-334 SS-4)</name>
    <dbReference type="NCBI Taxonomy" id="945553"/>
    <lineage>
        <taxon>Eukaryota</taxon>
        <taxon>Fungi</taxon>
        <taxon>Dikarya</taxon>
        <taxon>Basidiomycota</taxon>
        <taxon>Agaricomycotina</taxon>
        <taxon>Agaricomycetes</taxon>
        <taxon>Agaricomycetidae</taxon>
        <taxon>Agaricales</taxon>
        <taxon>Agaricineae</taxon>
        <taxon>Strophariaceae</taxon>
        <taxon>Hypholoma</taxon>
    </lineage>
</organism>
<dbReference type="InterPro" id="IPR051783">
    <property type="entry name" value="NAD(P)-dependent_oxidoreduct"/>
</dbReference>
<evidence type="ECO:0000259" key="1">
    <source>
        <dbReference type="Pfam" id="PF01370"/>
    </source>
</evidence>
<protein>
    <recommendedName>
        <fullName evidence="1">NAD-dependent epimerase/dehydratase domain-containing protein</fullName>
    </recommendedName>
</protein>
<gene>
    <name evidence="2" type="ORF">HYPSUDRAFT_45525</name>
</gene>
<dbReference type="Proteomes" id="UP000054270">
    <property type="component" value="Unassembled WGS sequence"/>
</dbReference>
<dbReference type="Gene3D" id="3.40.50.720">
    <property type="entry name" value="NAD(P)-binding Rossmann-like Domain"/>
    <property type="match status" value="1"/>
</dbReference>
<dbReference type="GO" id="GO:0004029">
    <property type="term" value="F:aldehyde dehydrogenase (NAD+) activity"/>
    <property type="evidence" value="ECO:0007669"/>
    <property type="project" value="TreeGrafter"/>
</dbReference>
<dbReference type="SUPFAM" id="SSF51735">
    <property type="entry name" value="NAD(P)-binding Rossmann-fold domains"/>
    <property type="match status" value="1"/>
</dbReference>
<keyword evidence="3" id="KW-1185">Reference proteome</keyword>
<dbReference type="EMBL" id="KN817592">
    <property type="protein sequence ID" value="KJA18202.1"/>
    <property type="molecule type" value="Genomic_DNA"/>
</dbReference>
<dbReference type="PANTHER" id="PTHR48079">
    <property type="entry name" value="PROTEIN YEEZ"/>
    <property type="match status" value="1"/>
</dbReference>
<dbReference type="GO" id="GO:0005737">
    <property type="term" value="C:cytoplasm"/>
    <property type="evidence" value="ECO:0007669"/>
    <property type="project" value="TreeGrafter"/>
</dbReference>
<dbReference type="PANTHER" id="PTHR48079:SF6">
    <property type="entry name" value="NAD(P)-BINDING DOMAIN-CONTAINING PROTEIN-RELATED"/>
    <property type="match status" value="1"/>
</dbReference>
<dbReference type="AlphaFoldDB" id="A0A0D2KUD2"/>
<proteinExistence type="predicted"/>
<evidence type="ECO:0000313" key="3">
    <source>
        <dbReference type="Proteomes" id="UP000054270"/>
    </source>
</evidence>
<name>A0A0D2KUD2_HYPSF</name>
<accession>A0A0D2KUD2</accession>
<dbReference type="InterPro" id="IPR001509">
    <property type="entry name" value="Epimerase_deHydtase"/>
</dbReference>
<sequence length="356" mass="39178">MTPREETIFFLGATGFIGSQLLVSLGRAGHKFHIVALVRQLTEEKKAKIKEVYANIEFVEGTLTDADILIEQASKAKYVINCASSDHPVSVQYILTGLEKQSASNPGSPPLYLHTSGMCIVSDNARGEPVDEASIPRYTDTTFSVDKIPAENPHVNCDSLVVAAGTRKENPVRTIIMYPAWVYGLGEGYRKSSGGVRLFLEANKIVGHSGTWGPGCNSFVFVHIKDLAAGMLKIFEAALEGKADEGVEGYYFLSSEHPQITWKEYTSKLGDMLHSRGVYSEGGSKPYPPAVTDLFGDFGWRLIGCNHRVTALRLKKLGWEPTESKRVSLLDSLPEEVDMAFYDLQPKGSILRPEEE</sequence>
<dbReference type="STRING" id="945553.A0A0D2KUD2"/>
<dbReference type="OMA" id="LGHYGWS"/>
<reference evidence="3" key="1">
    <citation type="submission" date="2014-04" db="EMBL/GenBank/DDBJ databases">
        <title>Evolutionary Origins and Diversification of the Mycorrhizal Mutualists.</title>
        <authorList>
            <consortium name="DOE Joint Genome Institute"/>
            <consortium name="Mycorrhizal Genomics Consortium"/>
            <person name="Kohler A."/>
            <person name="Kuo A."/>
            <person name="Nagy L.G."/>
            <person name="Floudas D."/>
            <person name="Copeland A."/>
            <person name="Barry K.W."/>
            <person name="Cichocki N."/>
            <person name="Veneault-Fourrey C."/>
            <person name="LaButti K."/>
            <person name="Lindquist E.A."/>
            <person name="Lipzen A."/>
            <person name="Lundell T."/>
            <person name="Morin E."/>
            <person name="Murat C."/>
            <person name="Riley R."/>
            <person name="Ohm R."/>
            <person name="Sun H."/>
            <person name="Tunlid A."/>
            <person name="Henrissat B."/>
            <person name="Grigoriev I.V."/>
            <person name="Hibbett D.S."/>
            <person name="Martin F."/>
        </authorList>
    </citation>
    <scope>NUCLEOTIDE SEQUENCE [LARGE SCALE GENOMIC DNA]</scope>
    <source>
        <strain evidence="3">FD-334 SS-4</strain>
    </source>
</reference>
<dbReference type="InterPro" id="IPR036291">
    <property type="entry name" value="NAD(P)-bd_dom_sf"/>
</dbReference>
<evidence type="ECO:0000313" key="2">
    <source>
        <dbReference type="EMBL" id="KJA18202.1"/>
    </source>
</evidence>
<feature type="domain" description="NAD-dependent epimerase/dehydratase" evidence="1">
    <location>
        <begin position="10"/>
        <end position="242"/>
    </location>
</feature>
<dbReference type="OrthoDB" id="2130169at2759"/>